<dbReference type="Pfam" id="PF12937">
    <property type="entry name" value="F-box-like"/>
    <property type="match status" value="1"/>
</dbReference>
<gene>
    <name evidence="3" type="ORF">EST38_g2185</name>
</gene>
<proteinExistence type="predicted"/>
<feature type="domain" description="F-box" evidence="2">
    <location>
        <begin position="50"/>
        <end position="100"/>
    </location>
</feature>
<dbReference type="Gene3D" id="1.20.1280.50">
    <property type="match status" value="1"/>
</dbReference>
<comment type="caution">
    <text evidence="3">The sequence shown here is derived from an EMBL/GenBank/DDBJ whole genome shotgun (WGS) entry which is preliminary data.</text>
</comment>
<accession>A0A4Q2DVB7</accession>
<evidence type="ECO:0000259" key="2">
    <source>
        <dbReference type="Pfam" id="PF12937"/>
    </source>
</evidence>
<organism evidence="3 4">
    <name type="scientific">Candolleomyces aberdarensis</name>
    <dbReference type="NCBI Taxonomy" id="2316362"/>
    <lineage>
        <taxon>Eukaryota</taxon>
        <taxon>Fungi</taxon>
        <taxon>Dikarya</taxon>
        <taxon>Basidiomycota</taxon>
        <taxon>Agaricomycotina</taxon>
        <taxon>Agaricomycetes</taxon>
        <taxon>Agaricomycetidae</taxon>
        <taxon>Agaricales</taxon>
        <taxon>Agaricineae</taxon>
        <taxon>Psathyrellaceae</taxon>
        <taxon>Candolleomyces</taxon>
    </lineage>
</organism>
<evidence type="ECO:0000256" key="1">
    <source>
        <dbReference type="SAM" id="Coils"/>
    </source>
</evidence>
<keyword evidence="4" id="KW-1185">Reference proteome</keyword>
<dbReference type="OrthoDB" id="3365698at2759"/>
<dbReference type="PANTHER" id="PTHR38926:SF5">
    <property type="entry name" value="F-BOX AND LEUCINE-RICH REPEAT PROTEIN 6"/>
    <property type="match status" value="1"/>
</dbReference>
<protein>
    <recommendedName>
        <fullName evidence="2">F-box domain-containing protein</fullName>
    </recommendedName>
</protein>
<evidence type="ECO:0000313" key="4">
    <source>
        <dbReference type="Proteomes" id="UP000290288"/>
    </source>
</evidence>
<reference evidence="3 4" key="1">
    <citation type="submission" date="2019-01" db="EMBL/GenBank/DDBJ databases">
        <title>Draft genome sequence of Psathyrella aberdarensis IHI B618.</title>
        <authorList>
            <person name="Buettner E."/>
            <person name="Kellner H."/>
        </authorList>
    </citation>
    <scope>NUCLEOTIDE SEQUENCE [LARGE SCALE GENOMIC DNA]</scope>
    <source>
        <strain evidence="3 4">IHI B618</strain>
    </source>
</reference>
<dbReference type="InterPro" id="IPR032675">
    <property type="entry name" value="LRR_dom_sf"/>
</dbReference>
<dbReference type="AlphaFoldDB" id="A0A4Q2DVB7"/>
<keyword evidence="1" id="KW-0175">Coiled coil</keyword>
<dbReference type="EMBL" id="SDEE01000036">
    <property type="protein sequence ID" value="RXW23666.1"/>
    <property type="molecule type" value="Genomic_DNA"/>
</dbReference>
<sequence length="524" mass="59712">MVPNACEATFFQLQIDDITSQISQLRSRLSELEDQLQLHRAVLSPVRRTPVEILGQIFAHFLPDVLQTGARDNLVEIQLVCKSWRDAARLTHKLWSALSFEDLTSVAYKKIRQWFDRAGSIPKHLVYSAVSHDACTDQSFACGSLQSSAIATLLVSLEGTLDHLSLEYKGPKCFQNLLDSLGAAEEGPTSRRPWHPLKSMTLGFDEEWIESPNPLRSMFHHLPPNITSFELRLPNKWSDAFEDGEDSFTAPLPLPQNLLEGLSSFTLCCNWDGTQWLEAALGHCVNVETLTMDFMTSFWLYHENDPHTKRLLSSGLLLPKVRTLRLKNVFAASIDILCALKAPQLVELDIDFDFDDDMDWEFSQPVLSFVERSKCDTTLRSFHLRYPYIRAEELSATLRGLPFLTHVTLESVSMETTAGFFDVLEVLENGPQPYLPNLETLDLLQLRPDFEFDALLDFLKSHRPYRMENGKPVFKNPQDAFKQLTVTYQETTKEKQELDRSEVVEVLRKWGGISVNIGPILYVD</sequence>
<dbReference type="Gene3D" id="3.80.10.10">
    <property type="entry name" value="Ribonuclease Inhibitor"/>
    <property type="match status" value="1"/>
</dbReference>
<evidence type="ECO:0000313" key="3">
    <source>
        <dbReference type="EMBL" id="RXW23666.1"/>
    </source>
</evidence>
<dbReference type="PANTHER" id="PTHR38926">
    <property type="entry name" value="F-BOX DOMAIN CONTAINING PROTEIN, EXPRESSED"/>
    <property type="match status" value="1"/>
</dbReference>
<feature type="coiled-coil region" evidence="1">
    <location>
        <begin position="15"/>
        <end position="42"/>
    </location>
</feature>
<name>A0A4Q2DVB7_9AGAR</name>
<dbReference type="STRING" id="2316362.A0A4Q2DVB7"/>
<dbReference type="InterPro" id="IPR001810">
    <property type="entry name" value="F-box_dom"/>
</dbReference>
<dbReference type="Proteomes" id="UP000290288">
    <property type="component" value="Unassembled WGS sequence"/>
</dbReference>
<dbReference type="SUPFAM" id="SSF52047">
    <property type="entry name" value="RNI-like"/>
    <property type="match status" value="1"/>
</dbReference>